<dbReference type="InterPro" id="IPR018097">
    <property type="entry name" value="EGF_Ca-bd_CS"/>
</dbReference>
<dbReference type="FunFam" id="2.10.25.10:FF:000038">
    <property type="entry name" value="Fibrillin 2"/>
    <property type="match status" value="1"/>
</dbReference>
<accession>A0A6I8NY89</accession>
<dbReference type="InterPro" id="IPR032485">
    <property type="entry name" value="LRP1-like_beta_prop"/>
</dbReference>
<evidence type="ECO:0000256" key="2">
    <source>
        <dbReference type="ARBA" id="ARBA00022729"/>
    </source>
</evidence>
<dbReference type="InterPro" id="IPR000152">
    <property type="entry name" value="EGF-type_Asp/Asn_hydroxyl_site"/>
</dbReference>
<feature type="transmembrane region" description="Helical" evidence="9">
    <location>
        <begin position="1010"/>
        <end position="1033"/>
    </location>
</feature>
<evidence type="ECO:0000256" key="6">
    <source>
        <dbReference type="PROSITE-ProRule" id="PRU00076"/>
    </source>
</evidence>
<dbReference type="GO" id="GO:0071944">
    <property type="term" value="C:cell periphery"/>
    <property type="evidence" value="ECO:0007669"/>
    <property type="project" value="UniProtKB-ARBA"/>
</dbReference>
<keyword evidence="3" id="KW-0677">Repeat</keyword>
<feature type="repeat" description="LDL-receptor class B" evidence="7">
    <location>
        <begin position="558"/>
        <end position="600"/>
    </location>
</feature>
<dbReference type="Pfam" id="PF00058">
    <property type="entry name" value="Ldl_recept_b"/>
    <property type="match status" value="3"/>
</dbReference>
<feature type="repeat" description="LDL-receptor class B" evidence="7">
    <location>
        <begin position="645"/>
        <end position="687"/>
    </location>
</feature>
<comment type="caution">
    <text evidence="6">Lacks conserved residue(s) required for the propagation of feature annotation.</text>
</comment>
<dbReference type="PANTHER" id="PTHR46513">
    <property type="entry name" value="VITELLOGENIN RECEPTOR-LIKE PROTEIN-RELATED-RELATED"/>
    <property type="match status" value="1"/>
</dbReference>
<dbReference type="InterPro" id="IPR049883">
    <property type="entry name" value="NOTCH1_EGF-like"/>
</dbReference>
<evidence type="ECO:0000256" key="5">
    <source>
        <dbReference type="ARBA" id="ARBA00023180"/>
    </source>
</evidence>
<evidence type="ECO:0000313" key="12">
    <source>
        <dbReference type="Proteomes" id="UP000002279"/>
    </source>
</evidence>
<dbReference type="InterPro" id="IPR050778">
    <property type="entry name" value="Cueball_EGF_LRP_Nidogen"/>
</dbReference>
<dbReference type="SMART" id="SM00135">
    <property type="entry name" value="LY"/>
    <property type="match status" value="10"/>
</dbReference>
<dbReference type="AlphaFoldDB" id="A0A6I8NY89"/>
<feature type="disulfide bond" evidence="6">
    <location>
        <begin position="980"/>
        <end position="989"/>
    </location>
</feature>
<reference evidence="11" key="2">
    <citation type="submission" date="2025-08" db="UniProtKB">
        <authorList>
            <consortium name="Ensembl"/>
        </authorList>
    </citation>
    <scope>IDENTIFICATION</scope>
    <source>
        <strain evidence="11">Glennie</strain>
    </source>
</reference>
<dbReference type="PROSITE" id="PS00010">
    <property type="entry name" value="ASX_HYDROXYL"/>
    <property type="match status" value="1"/>
</dbReference>
<dbReference type="InterPro" id="IPR026823">
    <property type="entry name" value="cEGF"/>
</dbReference>
<dbReference type="SMART" id="SM00181">
    <property type="entry name" value="EGF"/>
    <property type="match status" value="7"/>
</dbReference>
<feature type="repeat" description="LDL-receptor class B" evidence="7">
    <location>
        <begin position="601"/>
        <end position="644"/>
    </location>
</feature>
<name>A0A6I8NY89_ORNAN</name>
<feature type="domain" description="EGF-like" evidence="10">
    <location>
        <begin position="949"/>
        <end position="990"/>
    </location>
</feature>
<dbReference type="SUPFAM" id="SSF57196">
    <property type="entry name" value="EGF/Laminin"/>
    <property type="match status" value="4"/>
</dbReference>
<dbReference type="PROSITE" id="PS51120">
    <property type="entry name" value="LDLRB"/>
    <property type="match status" value="4"/>
</dbReference>
<evidence type="ECO:0000259" key="10">
    <source>
        <dbReference type="PROSITE" id="PS50026"/>
    </source>
</evidence>
<evidence type="ECO:0000256" key="3">
    <source>
        <dbReference type="ARBA" id="ARBA00022737"/>
    </source>
</evidence>
<dbReference type="Pfam" id="PF07645">
    <property type="entry name" value="EGF_CA"/>
    <property type="match status" value="1"/>
</dbReference>
<dbReference type="FunFam" id="2.120.10.30:FF:000028">
    <property type="entry name" value="Pro-epidermal growth factor"/>
    <property type="match status" value="1"/>
</dbReference>
<keyword evidence="2" id="KW-0732">Signal</keyword>
<evidence type="ECO:0000256" key="9">
    <source>
        <dbReference type="SAM" id="Phobius"/>
    </source>
</evidence>
<dbReference type="PROSITE" id="PS00022">
    <property type="entry name" value="EGF_1"/>
    <property type="match status" value="1"/>
</dbReference>
<feature type="compositionally biased region" description="Basic and acidic residues" evidence="8">
    <location>
        <begin position="1111"/>
        <end position="1148"/>
    </location>
</feature>
<gene>
    <name evidence="11" type="primary">EGF</name>
</gene>
<dbReference type="FunFam" id="2.10.25.10:FF:000300">
    <property type="entry name" value="Pro-epidermal growth factor"/>
    <property type="match status" value="1"/>
</dbReference>
<dbReference type="InterPro" id="IPR009030">
    <property type="entry name" value="Growth_fac_rcpt_cys_sf"/>
</dbReference>
<dbReference type="SUPFAM" id="SSF57184">
    <property type="entry name" value="Growth factor receptor domain"/>
    <property type="match status" value="1"/>
</dbReference>
<dbReference type="PROSITE" id="PS50026">
    <property type="entry name" value="EGF_3"/>
    <property type="match status" value="2"/>
</dbReference>
<dbReference type="PROSITE" id="PS01186">
    <property type="entry name" value="EGF_2"/>
    <property type="match status" value="4"/>
</dbReference>
<evidence type="ECO:0000313" key="11">
    <source>
        <dbReference type="Ensembl" id="ENSOANP00000046350.1"/>
    </source>
</evidence>
<dbReference type="FunFam" id="2.120.10.30:FF:000036">
    <property type="entry name" value="Pro-epidermal growth factor"/>
    <property type="match status" value="1"/>
</dbReference>
<dbReference type="Gene3D" id="2.120.10.30">
    <property type="entry name" value="TolB, C-terminal domain"/>
    <property type="match status" value="2"/>
</dbReference>
<dbReference type="Pfam" id="PF12662">
    <property type="entry name" value="cEGF"/>
    <property type="match status" value="2"/>
</dbReference>
<feature type="domain" description="EGF-like" evidence="10">
    <location>
        <begin position="859"/>
        <end position="900"/>
    </location>
</feature>
<dbReference type="FunFam" id="2.10.25.10:FF:000010">
    <property type="entry name" value="Pro-epidermal growth factor"/>
    <property type="match status" value="1"/>
</dbReference>
<feature type="disulfide bond" evidence="6">
    <location>
        <begin position="961"/>
        <end position="978"/>
    </location>
</feature>
<keyword evidence="5" id="KW-0325">Glycoprotein</keyword>
<keyword evidence="4 6" id="KW-1015">Disulfide bond</keyword>
<dbReference type="InterPro" id="IPR011042">
    <property type="entry name" value="6-blade_b-propeller_TolB-like"/>
</dbReference>
<organism evidence="11 12">
    <name type="scientific">Ornithorhynchus anatinus</name>
    <name type="common">Duckbill platypus</name>
    <dbReference type="NCBI Taxonomy" id="9258"/>
    <lineage>
        <taxon>Eukaryota</taxon>
        <taxon>Metazoa</taxon>
        <taxon>Chordata</taxon>
        <taxon>Craniata</taxon>
        <taxon>Vertebrata</taxon>
        <taxon>Euteleostomi</taxon>
        <taxon>Mammalia</taxon>
        <taxon>Monotremata</taxon>
        <taxon>Ornithorhynchidae</taxon>
        <taxon>Ornithorhynchus</taxon>
    </lineage>
</organism>
<dbReference type="Bgee" id="ENSOANG00000003668">
    <property type="expression patterns" value="Expressed in endometrium and 5 other cell types or tissues"/>
</dbReference>
<reference evidence="11" key="3">
    <citation type="submission" date="2025-09" db="UniProtKB">
        <authorList>
            <consortium name="Ensembl"/>
        </authorList>
    </citation>
    <scope>IDENTIFICATION</scope>
    <source>
        <strain evidence="11">Glennie</strain>
    </source>
</reference>
<proteinExistence type="predicted"/>
<sequence>MVLQVAFVSLSGLQHWNCPGSDGSGIGNSTCVGLAPFLIFSHGNAIFRIDPEGTNHKQLVADAGSSVLMDFYYKEERLYWVDLEREILHSVSLNGLRQERLSSVEKGVSGMAINWISEEIIWANRQKGTIEITDTKGNNSRVLLRDLDCPTRIVVDPAKRLIFWSSNSSVCGIHRTSLDEADVKTLFQTSERISALSLDMTDQRLFWIQSQNKGGSSYIGSCDYDGGPVQIVKRSIRRNFFGLSLFAQDIYYSDWKQSAIQRANKYTGMDRVKINLKLSFLPPAEIKVVHPSIQQVTKNDTWDLEHEPCNLSKGNCSNSICEEDSNSPHCHCADGYVLSQDGRYCEDINECGFWNHGCTLGCENIPGSYYCTCPRGFILLPDGKNCHELIFCESNYTECSHGCVLTSEGPRCFCPEGSVLERDGRTCSGCTSPNNGDCSQICKSLSPVTWECGCFHGYELQKDGKGCTATGPAPFLLFANSQDVRRINFDGTDYGSLLDWQMGVVLALDHDPVENKIYFAHTVLKWIERANMDGSERERIIHEAIDFPESLSVDWIGRKLYWTDGGKSHIERSDLNGLHRETIIAVDISQPRGIAVHPMAKRLFWTDLGTNPRIESSSLQGFDRLVIANTDLIRPSGIAIDYLTDKVYWCDAEKSVVETANLDGSKRRILAQNDVGQPFGLAVFEDQVWFSDWARPSIVRVNKRTGENKVRLRGGMLRPSSVVVVHPLAKPGANPCLYKNGGCEQICEERFGIARCSCHEGFLKTLGGKTCQPQNNHETTSGERELNNISSISKTPYSKIYEENSGRERPTKPLLLAEITILDQDVEGCDINAQAISDVNDTQCRCLKGFTGNGTLCYDVDECETNVTLCHPNSSECINTEGGYVCSCLRGFTGDGLNCHGTKTPGSPTVLLPGKPLSVSHGEGRTQDKRVESTILSTSDDVTSSFRDDFGDCPPSYDSYCLNGGSCVYVLKIGNFACNCQLGFMGERCQFIDLEWWDLRHMRQLKQQNIAVVVCLVVPILLLLLGSLAVHIYRTQKLSVKNPYDETVGGSNSNRATKDTMAPSSHTPGDVVVMERKDQRDSPGAGALQDCQTASVRPPFSPEPESVLLETGDRETQKVEDPGKERGSGNRLPDDKDPIQRGTEEIPSRDSPSSWLGRDAHFLGNL</sequence>
<keyword evidence="9" id="KW-0812">Transmembrane</keyword>
<dbReference type="SMART" id="SM00179">
    <property type="entry name" value="EGF_CA"/>
    <property type="match status" value="5"/>
</dbReference>
<reference evidence="11 12" key="1">
    <citation type="journal article" date="2008" name="Nature">
        <title>Genome analysis of the platypus reveals unique signatures of evolution.</title>
        <authorList>
            <person name="Warren W.C."/>
            <person name="Hillier L.W."/>
            <person name="Marshall Graves J.A."/>
            <person name="Birney E."/>
            <person name="Ponting C.P."/>
            <person name="Grutzner F."/>
            <person name="Belov K."/>
            <person name="Miller W."/>
            <person name="Clarke L."/>
            <person name="Chinwalla A.T."/>
            <person name="Yang S.P."/>
            <person name="Heger A."/>
            <person name="Locke D.P."/>
            <person name="Miethke P."/>
            <person name="Waters P.D."/>
            <person name="Veyrunes F."/>
            <person name="Fulton L."/>
            <person name="Fulton B."/>
            <person name="Graves T."/>
            <person name="Wallis J."/>
            <person name="Puente X.S."/>
            <person name="Lopez-Otin C."/>
            <person name="Ordonez G.R."/>
            <person name="Eichler E.E."/>
            <person name="Chen L."/>
            <person name="Cheng Z."/>
            <person name="Deakin J.E."/>
            <person name="Alsop A."/>
            <person name="Thompson K."/>
            <person name="Kirby P."/>
            <person name="Papenfuss A.T."/>
            <person name="Wakefield M.J."/>
            <person name="Olender T."/>
            <person name="Lancet D."/>
            <person name="Huttley G.A."/>
            <person name="Smit A.F."/>
            <person name="Pask A."/>
            <person name="Temple-Smith P."/>
            <person name="Batzer M.A."/>
            <person name="Walker J.A."/>
            <person name="Konkel M.K."/>
            <person name="Harris R.S."/>
            <person name="Whittington C.M."/>
            <person name="Wong E.S."/>
            <person name="Gemmell N.J."/>
            <person name="Buschiazzo E."/>
            <person name="Vargas Jentzsch I.M."/>
            <person name="Merkel A."/>
            <person name="Schmitz J."/>
            <person name="Zemann A."/>
            <person name="Churakov G."/>
            <person name="Kriegs J.O."/>
            <person name="Brosius J."/>
            <person name="Murchison E.P."/>
            <person name="Sachidanandam R."/>
            <person name="Smith C."/>
            <person name="Hannon G.J."/>
            <person name="Tsend-Ayush E."/>
            <person name="McMillan D."/>
            <person name="Attenborough R."/>
            <person name="Rens W."/>
            <person name="Ferguson-Smith M."/>
            <person name="Lefevre C.M."/>
            <person name="Sharp J.A."/>
            <person name="Nicholas K.R."/>
            <person name="Ray D.A."/>
            <person name="Kube M."/>
            <person name="Reinhardt R."/>
            <person name="Pringle T.H."/>
            <person name="Taylor J."/>
            <person name="Jones R.C."/>
            <person name="Nixon B."/>
            <person name="Dacheux J.L."/>
            <person name="Niwa H."/>
            <person name="Sekita Y."/>
            <person name="Huang X."/>
            <person name="Stark A."/>
            <person name="Kheradpour P."/>
            <person name="Kellis M."/>
            <person name="Flicek P."/>
            <person name="Chen Y."/>
            <person name="Webber C."/>
            <person name="Hardison R."/>
            <person name="Nelson J."/>
            <person name="Hallsworth-Pepin K."/>
            <person name="Delehaunty K."/>
            <person name="Markovic C."/>
            <person name="Minx P."/>
            <person name="Feng Y."/>
            <person name="Kremitzki C."/>
            <person name="Mitreva M."/>
            <person name="Glasscock J."/>
            <person name="Wylie T."/>
            <person name="Wohldmann P."/>
            <person name="Thiru P."/>
            <person name="Nhan M.N."/>
            <person name="Pohl C.S."/>
            <person name="Smith S.M."/>
            <person name="Hou S."/>
            <person name="Nefedov M."/>
            <person name="de Jong P.J."/>
            <person name="Renfree M.B."/>
            <person name="Mardis E.R."/>
            <person name="Wilson R.K."/>
        </authorList>
    </citation>
    <scope>NUCLEOTIDE SEQUENCE [LARGE SCALE GENOMIC DNA]</scope>
    <source>
        <strain evidence="11 12">Glennie</strain>
    </source>
</reference>
<dbReference type="InterPro" id="IPR000033">
    <property type="entry name" value="LDLR_classB_rpt"/>
</dbReference>
<keyword evidence="9" id="KW-1133">Transmembrane helix</keyword>
<dbReference type="FunFam" id="2.10.25.10:FF:000254">
    <property type="entry name" value="Pro-epidermal growth factor"/>
    <property type="match status" value="1"/>
</dbReference>
<dbReference type="GO" id="GO:0005509">
    <property type="term" value="F:calcium ion binding"/>
    <property type="evidence" value="ECO:0007669"/>
    <property type="project" value="InterPro"/>
</dbReference>
<keyword evidence="12" id="KW-1185">Reference proteome</keyword>
<dbReference type="Ensembl" id="ENSOANT00000052029.1">
    <property type="protein sequence ID" value="ENSOANP00000046350.1"/>
    <property type="gene ID" value="ENSOANG00000003668.4"/>
</dbReference>
<dbReference type="CDD" id="cd00054">
    <property type="entry name" value="EGF_CA"/>
    <property type="match status" value="2"/>
</dbReference>
<evidence type="ECO:0000256" key="4">
    <source>
        <dbReference type="ARBA" id="ARBA00023157"/>
    </source>
</evidence>
<evidence type="ECO:0000256" key="1">
    <source>
        <dbReference type="ARBA" id="ARBA00022536"/>
    </source>
</evidence>
<dbReference type="PANTHER" id="PTHR46513:SF5">
    <property type="entry name" value="PRO-EPIDERMAL GROWTH FACTOR"/>
    <property type="match status" value="1"/>
</dbReference>
<keyword evidence="1 6" id="KW-0245">EGF-like domain</keyword>
<dbReference type="Proteomes" id="UP000002279">
    <property type="component" value="Chromosome 12"/>
</dbReference>
<evidence type="ECO:0000256" key="8">
    <source>
        <dbReference type="SAM" id="MobiDB-lite"/>
    </source>
</evidence>
<dbReference type="GeneTree" id="ENSGT00940000158366"/>
<evidence type="ECO:0000256" key="7">
    <source>
        <dbReference type="PROSITE-ProRule" id="PRU00461"/>
    </source>
</evidence>
<dbReference type="InterPro" id="IPR000742">
    <property type="entry name" value="EGF"/>
</dbReference>
<protein>
    <submittedName>
        <fullName evidence="11">Epidermal growth factor</fullName>
    </submittedName>
</protein>
<dbReference type="PROSITE" id="PS01187">
    <property type="entry name" value="EGF_CA"/>
    <property type="match status" value="2"/>
</dbReference>
<feature type="region of interest" description="Disordered" evidence="8">
    <location>
        <begin position="1043"/>
        <end position="1166"/>
    </location>
</feature>
<dbReference type="InterPro" id="IPR001881">
    <property type="entry name" value="EGF-like_Ca-bd_dom"/>
</dbReference>
<feature type="repeat" description="LDL-receptor class B" evidence="7">
    <location>
        <begin position="515"/>
        <end position="557"/>
    </location>
</feature>
<keyword evidence="9" id="KW-0472">Membrane</keyword>
<dbReference type="SUPFAM" id="SSF63825">
    <property type="entry name" value="YWTD domain"/>
    <property type="match status" value="2"/>
</dbReference>
<dbReference type="Pfam" id="PF16472">
    <property type="entry name" value="DUF5050"/>
    <property type="match status" value="1"/>
</dbReference>
<dbReference type="Gene3D" id="2.10.25.10">
    <property type="entry name" value="Laminin"/>
    <property type="match status" value="6"/>
</dbReference>
<dbReference type="Pfam" id="PF00008">
    <property type="entry name" value="EGF"/>
    <property type="match status" value="1"/>
</dbReference>